<dbReference type="Gene3D" id="3.90.190.20">
    <property type="entry name" value="Mur ligase, C-terminal domain"/>
    <property type="match status" value="1"/>
</dbReference>
<dbReference type="PANTHER" id="PTHR11136">
    <property type="entry name" value="FOLYLPOLYGLUTAMATE SYNTHASE-RELATED"/>
    <property type="match status" value="1"/>
</dbReference>
<dbReference type="GO" id="GO:0046872">
    <property type="term" value="F:metal ion binding"/>
    <property type="evidence" value="ECO:0007669"/>
    <property type="project" value="UniProtKB-KW"/>
</dbReference>
<dbReference type="Pfam" id="PF08245">
    <property type="entry name" value="Mur_ligase_M"/>
    <property type="match status" value="1"/>
</dbReference>
<sequence>MNSLEYLLSFQRFGIKLGLDNINYLLDQIGNPHSRFRVIHITGTNGKGSVAAFLSSVLEEKGFRVGRFISPHLIDFSERIVVNDNPISRQDIDELVEQIRPVVHAMQAEPKLGHPTFFEAVTAMAFSYFARMRIDFGVIEVGMGGRYDSTNVVNPCLCVITNIHLEHCEYLGDTIEKIAVEKAGIIKPGVDVVSAADRPEARQVIDQKAGECGSAVFYLGRDFRVSSRRDRFPRQYIDFEGPWGSVRDIELNLGGDFQASNAALAVMGIETLAKRGIIPSDESALRAGMAAARWPARLEKILDSPMVLLDGAHNPSAMRALADTIQSLFPGRRIILVVAILSDKDSAECLRILRSVGSTIILTQSTYERALSAEKLLAVADGIFENPLCEPSLAAAMRRALSLCGHEEIILVAGSLFNVAEVKQFVENMNTKAVWHA</sequence>
<evidence type="ECO:0000256" key="1">
    <source>
        <dbReference type="ARBA" id="ARBA00001946"/>
    </source>
</evidence>
<dbReference type="FunFam" id="3.40.1190.10:FF:000004">
    <property type="entry name" value="Dihydrofolate synthase/folylpolyglutamate synthase"/>
    <property type="match status" value="1"/>
</dbReference>
<dbReference type="PANTHER" id="PTHR11136:SF0">
    <property type="entry name" value="DIHYDROFOLATE SYNTHETASE-RELATED"/>
    <property type="match status" value="1"/>
</dbReference>
<evidence type="ECO:0000256" key="19">
    <source>
        <dbReference type="ARBA" id="ARBA00047493"/>
    </source>
</evidence>
<dbReference type="SUPFAM" id="SSF53244">
    <property type="entry name" value="MurD-like peptide ligases, peptide-binding domain"/>
    <property type="match status" value="1"/>
</dbReference>
<comment type="similarity">
    <text evidence="5 23">Belongs to the folylpolyglutamate synthase family.</text>
</comment>
<dbReference type="AlphaFoldDB" id="A0A3A4NZL6"/>
<dbReference type="EC" id="6.3.2.17" evidence="8"/>
<keyword evidence="14" id="KW-0460">Magnesium</keyword>
<evidence type="ECO:0000256" key="22">
    <source>
        <dbReference type="ARBA" id="ARBA00049161"/>
    </source>
</evidence>
<dbReference type="GO" id="GO:0005524">
    <property type="term" value="F:ATP binding"/>
    <property type="evidence" value="ECO:0007669"/>
    <property type="project" value="UniProtKB-KW"/>
</dbReference>
<evidence type="ECO:0000256" key="2">
    <source>
        <dbReference type="ARBA" id="ARBA00002714"/>
    </source>
</evidence>
<accession>A0A3A4NZL6</accession>
<keyword evidence="15" id="KW-0289">Folate biosynthesis</keyword>
<feature type="domain" description="Mur ligase central" evidence="25">
    <location>
        <begin position="41"/>
        <end position="266"/>
    </location>
</feature>
<protein>
    <recommendedName>
        <fullName evidence="9">Dihydrofolate synthase/folylpolyglutamate synthase</fullName>
        <ecNumber evidence="7">6.3.2.12</ecNumber>
        <ecNumber evidence="8">6.3.2.17</ecNumber>
    </recommendedName>
    <alternativeName>
        <fullName evidence="18">Folylpoly-gamma-glutamate synthetase-dihydrofolate synthetase</fullName>
    </alternativeName>
    <alternativeName>
        <fullName evidence="16">Folylpolyglutamate synthetase</fullName>
    </alternativeName>
    <alternativeName>
        <fullName evidence="17">Tetrahydrofolylpolyglutamate synthase</fullName>
    </alternativeName>
</protein>
<comment type="catalytic activity">
    <reaction evidence="19">
        <text>(6S)-5,6,7,8-tetrahydrofolyl-(gamma-L-Glu)(n) + L-glutamate + ATP = (6S)-5,6,7,8-tetrahydrofolyl-(gamma-L-Glu)(n+1) + ADP + phosphate + H(+)</text>
        <dbReference type="Rhea" id="RHEA:10580"/>
        <dbReference type="Rhea" id="RHEA-COMP:14738"/>
        <dbReference type="Rhea" id="RHEA-COMP:14740"/>
        <dbReference type="ChEBI" id="CHEBI:15378"/>
        <dbReference type="ChEBI" id="CHEBI:29985"/>
        <dbReference type="ChEBI" id="CHEBI:30616"/>
        <dbReference type="ChEBI" id="CHEBI:43474"/>
        <dbReference type="ChEBI" id="CHEBI:141005"/>
        <dbReference type="ChEBI" id="CHEBI:456216"/>
        <dbReference type="EC" id="6.3.2.17"/>
    </reaction>
</comment>
<dbReference type="Pfam" id="PF02875">
    <property type="entry name" value="Mur_ligase_C"/>
    <property type="match status" value="1"/>
</dbReference>
<comment type="catalytic activity">
    <reaction evidence="21">
        <text>(6R)-5,10-methylenetetrahydrofolyl-(gamma-L-Glu)(n) + L-glutamate + ATP = (6R)-5,10-methylenetetrahydrofolyl-(gamma-L-Glu)(n+1) + ADP + phosphate + H(+)</text>
        <dbReference type="Rhea" id="RHEA:51912"/>
        <dbReference type="Rhea" id="RHEA-COMP:13257"/>
        <dbReference type="Rhea" id="RHEA-COMP:13258"/>
        <dbReference type="ChEBI" id="CHEBI:15378"/>
        <dbReference type="ChEBI" id="CHEBI:29985"/>
        <dbReference type="ChEBI" id="CHEBI:30616"/>
        <dbReference type="ChEBI" id="CHEBI:43474"/>
        <dbReference type="ChEBI" id="CHEBI:136572"/>
        <dbReference type="ChEBI" id="CHEBI:456216"/>
        <dbReference type="EC" id="6.3.2.17"/>
    </reaction>
</comment>
<evidence type="ECO:0000313" key="26">
    <source>
        <dbReference type="EMBL" id="RJP25938.1"/>
    </source>
</evidence>
<evidence type="ECO:0000256" key="7">
    <source>
        <dbReference type="ARBA" id="ARBA00013023"/>
    </source>
</evidence>
<comment type="catalytic activity">
    <reaction evidence="20">
        <text>10-formyltetrahydrofolyl-(gamma-L-Glu)(n) + L-glutamate + ATP = 10-formyltetrahydrofolyl-(gamma-L-Glu)(n+1) + ADP + phosphate + H(+)</text>
        <dbReference type="Rhea" id="RHEA:51904"/>
        <dbReference type="Rhea" id="RHEA-COMP:13088"/>
        <dbReference type="Rhea" id="RHEA-COMP:14300"/>
        <dbReference type="ChEBI" id="CHEBI:15378"/>
        <dbReference type="ChEBI" id="CHEBI:29985"/>
        <dbReference type="ChEBI" id="CHEBI:30616"/>
        <dbReference type="ChEBI" id="CHEBI:43474"/>
        <dbReference type="ChEBI" id="CHEBI:134413"/>
        <dbReference type="ChEBI" id="CHEBI:456216"/>
        <dbReference type="EC" id="6.3.2.17"/>
    </reaction>
</comment>
<dbReference type="PIRSF" id="PIRSF001563">
    <property type="entry name" value="Folylpolyglu_synth"/>
    <property type="match status" value="1"/>
</dbReference>
<dbReference type="GO" id="GO:0046656">
    <property type="term" value="P:folic acid biosynthetic process"/>
    <property type="evidence" value="ECO:0007669"/>
    <property type="project" value="UniProtKB-KW"/>
</dbReference>
<evidence type="ECO:0000256" key="20">
    <source>
        <dbReference type="ARBA" id="ARBA00047808"/>
    </source>
</evidence>
<reference evidence="26 27" key="1">
    <citation type="journal article" date="2017" name="ISME J.">
        <title>Energy and carbon metabolisms in a deep terrestrial subsurface fluid microbial community.</title>
        <authorList>
            <person name="Momper L."/>
            <person name="Jungbluth S.P."/>
            <person name="Lee M.D."/>
            <person name="Amend J.P."/>
        </authorList>
    </citation>
    <scope>NUCLEOTIDE SEQUENCE [LARGE SCALE GENOMIC DNA]</scope>
    <source>
        <strain evidence="26">SURF_5</strain>
    </source>
</reference>
<evidence type="ECO:0000259" key="25">
    <source>
        <dbReference type="Pfam" id="PF08245"/>
    </source>
</evidence>
<dbReference type="InterPro" id="IPR013221">
    <property type="entry name" value="Mur_ligase_cen"/>
</dbReference>
<dbReference type="EMBL" id="QZKU01000016">
    <property type="protein sequence ID" value="RJP25938.1"/>
    <property type="molecule type" value="Genomic_DNA"/>
</dbReference>
<evidence type="ECO:0000256" key="6">
    <source>
        <dbReference type="ARBA" id="ARBA00011245"/>
    </source>
</evidence>
<evidence type="ECO:0000256" key="10">
    <source>
        <dbReference type="ARBA" id="ARBA00022598"/>
    </source>
</evidence>
<evidence type="ECO:0000256" key="21">
    <source>
        <dbReference type="ARBA" id="ARBA00049035"/>
    </source>
</evidence>
<feature type="domain" description="Mur ligase C-terminal" evidence="24">
    <location>
        <begin position="297"/>
        <end position="415"/>
    </location>
</feature>
<dbReference type="InterPro" id="IPR004101">
    <property type="entry name" value="Mur_ligase_C"/>
</dbReference>
<evidence type="ECO:0000256" key="9">
    <source>
        <dbReference type="ARBA" id="ARBA00019357"/>
    </source>
</evidence>
<evidence type="ECO:0000259" key="24">
    <source>
        <dbReference type="Pfam" id="PF02875"/>
    </source>
</evidence>
<dbReference type="PROSITE" id="PS01011">
    <property type="entry name" value="FOLYLPOLYGLU_SYNT_1"/>
    <property type="match status" value="1"/>
</dbReference>
<evidence type="ECO:0000256" key="14">
    <source>
        <dbReference type="ARBA" id="ARBA00022842"/>
    </source>
</evidence>
<dbReference type="NCBIfam" id="TIGR01499">
    <property type="entry name" value="folC"/>
    <property type="match status" value="1"/>
</dbReference>
<evidence type="ECO:0000256" key="15">
    <source>
        <dbReference type="ARBA" id="ARBA00022909"/>
    </source>
</evidence>
<evidence type="ECO:0000256" key="8">
    <source>
        <dbReference type="ARBA" id="ARBA00013025"/>
    </source>
</evidence>
<dbReference type="InterPro" id="IPR018109">
    <property type="entry name" value="Folylpolyglutamate_synth_CS"/>
</dbReference>
<name>A0A3A4NZL6_ABYX5</name>
<dbReference type="InterPro" id="IPR001645">
    <property type="entry name" value="Folylpolyglutamate_synth"/>
</dbReference>
<gene>
    <name evidence="26" type="ORF">C4520_01510</name>
</gene>
<dbReference type="Gene3D" id="3.40.1190.10">
    <property type="entry name" value="Mur-like, catalytic domain"/>
    <property type="match status" value="1"/>
</dbReference>
<evidence type="ECO:0000256" key="23">
    <source>
        <dbReference type="PIRNR" id="PIRNR001563"/>
    </source>
</evidence>
<dbReference type="GO" id="GO:0005737">
    <property type="term" value="C:cytoplasm"/>
    <property type="evidence" value="ECO:0007669"/>
    <property type="project" value="TreeGrafter"/>
</dbReference>
<evidence type="ECO:0000256" key="16">
    <source>
        <dbReference type="ARBA" id="ARBA00030048"/>
    </source>
</evidence>
<keyword evidence="10 23" id="KW-0436">Ligase</keyword>
<comment type="pathway">
    <text evidence="3">Cofactor biosynthesis; tetrahydrofolate biosynthesis; 7,8-dihydrofolate from 2-amino-4-hydroxy-6-hydroxymethyl-7,8-dihydropteridine diphosphate and 4-aminobenzoate: step 2/2.</text>
</comment>
<dbReference type="InterPro" id="IPR036615">
    <property type="entry name" value="Mur_ligase_C_dom_sf"/>
</dbReference>
<evidence type="ECO:0000256" key="5">
    <source>
        <dbReference type="ARBA" id="ARBA00008276"/>
    </source>
</evidence>
<evidence type="ECO:0000313" key="27">
    <source>
        <dbReference type="Proteomes" id="UP000265882"/>
    </source>
</evidence>
<keyword evidence="11" id="KW-0479">Metal-binding</keyword>
<comment type="subunit">
    <text evidence="6">Monomer.</text>
</comment>
<evidence type="ECO:0000256" key="3">
    <source>
        <dbReference type="ARBA" id="ARBA00004799"/>
    </source>
</evidence>
<dbReference type="Proteomes" id="UP000265882">
    <property type="component" value="Unassembled WGS sequence"/>
</dbReference>
<organism evidence="26 27">
    <name type="scientific">Abyssobacteria bacterium (strain SURF_5)</name>
    <dbReference type="NCBI Taxonomy" id="2093360"/>
    <lineage>
        <taxon>Bacteria</taxon>
        <taxon>Pseudomonadati</taxon>
        <taxon>Candidatus Hydrogenedentota</taxon>
        <taxon>Candidatus Abyssobacteria</taxon>
    </lineage>
</organism>
<evidence type="ECO:0000256" key="12">
    <source>
        <dbReference type="ARBA" id="ARBA00022741"/>
    </source>
</evidence>
<evidence type="ECO:0000256" key="11">
    <source>
        <dbReference type="ARBA" id="ARBA00022723"/>
    </source>
</evidence>
<evidence type="ECO:0000256" key="13">
    <source>
        <dbReference type="ARBA" id="ARBA00022840"/>
    </source>
</evidence>
<keyword evidence="13 23" id="KW-0067">ATP-binding</keyword>
<dbReference type="SUPFAM" id="SSF53623">
    <property type="entry name" value="MurD-like peptide ligases, catalytic domain"/>
    <property type="match status" value="1"/>
</dbReference>
<keyword evidence="12 23" id="KW-0547">Nucleotide-binding</keyword>
<dbReference type="EC" id="6.3.2.12" evidence="7"/>
<dbReference type="InterPro" id="IPR036565">
    <property type="entry name" value="Mur-like_cat_sf"/>
</dbReference>
<comment type="caution">
    <text evidence="26">The sequence shown here is derived from an EMBL/GenBank/DDBJ whole genome shotgun (WGS) entry which is preliminary data.</text>
</comment>
<comment type="cofactor">
    <cofactor evidence="1">
        <name>Mg(2+)</name>
        <dbReference type="ChEBI" id="CHEBI:18420"/>
    </cofactor>
</comment>
<dbReference type="PROSITE" id="PS01012">
    <property type="entry name" value="FOLYLPOLYGLU_SYNT_2"/>
    <property type="match status" value="1"/>
</dbReference>
<dbReference type="GO" id="GO:0004326">
    <property type="term" value="F:tetrahydrofolylpolyglutamate synthase activity"/>
    <property type="evidence" value="ECO:0007669"/>
    <property type="project" value="UniProtKB-EC"/>
</dbReference>
<comment type="function">
    <text evidence="2">Functions in two distinct reactions of the de novo folate biosynthetic pathway. Catalyzes the addition of a glutamate residue to dihydropteroate (7,8-dihydropteroate or H2Pte) to form dihydrofolate (7,8-dihydrofolate monoglutamate or H2Pte-Glu). Also catalyzes successive additions of L-glutamate to tetrahydrofolate or 10-formyltetrahydrofolate or 5,10-methylenetetrahydrofolate, leading to folylpolyglutamate derivatives.</text>
</comment>
<dbReference type="GO" id="GO:0008841">
    <property type="term" value="F:dihydrofolate synthase activity"/>
    <property type="evidence" value="ECO:0007669"/>
    <property type="project" value="UniProtKB-EC"/>
</dbReference>
<evidence type="ECO:0000256" key="18">
    <source>
        <dbReference type="ARBA" id="ARBA00032510"/>
    </source>
</evidence>
<evidence type="ECO:0000256" key="17">
    <source>
        <dbReference type="ARBA" id="ARBA00030592"/>
    </source>
</evidence>
<comment type="pathway">
    <text evidence="4">Cofactor biosynthesis; tetrahydrofolylpolyglutamate biosynthesis.</text>
</comment>
<evidence type="ECO:0000256" key="4">
    <source>
        <dbReference type="ARBA" id="ARBA00005150"/>
    </source>
</evidence>
<comment type="catalytic activity">
    <reaction evidence="22">
        <text>7,8-dihydropteroate + L-glutamate + ATP = 7,8-dihydrofolate + ADP + phosphate + H(+)</text>
        <dbReference type="Rhea" id="RHEA:23584"/>
        <dbReference type="ChEBI" id="CHEBI:15378"/>
        <dbReference type="ChEBI" id="CHEBI:17839"/>
        <dbReference type="ChEBI" id="CHEBI:29985"/>
        <dbReference type="ChEBI" id="CHEBI:30616"/>
        <dbReference type="ChEBI" id="CHEBI:43474"/>
        <dbReference type="ChEBI" id="CHEBI:57451"/>
        <dbReference type="ChEBI" id="CHEBI:456216"/>
        <dbReference type="EC" id="6.3.2.12"/>
    </reaction>
</comment>
<proteinExistence type="inferred from homology"/>